<comment type="similarity">
    <text evidence="2">Belongs to the ustYa family.</text>
</comment>
<keyword evidence="5" id="KW-1185">Reference proteome</keyword>
<dbReference type="EMBL" id="WOWK01000093">
    <property type="protein sequence ID" value="KAF0319648.1"/>
    <property type="molecule type" value="Genomic_DNA"/>
</dbReference>
<comment type="caution">
    <text evidence="4">The sequence shown here is derived from an EMBL/GenBank/DDBJ whole genome shotgun (WGS) entry which is preliminary data.</text>
</comment>
<accession>A0A8H3W1W1</accession>
<evidence type="ECO:0000256" key="3">
    <source>
        <dbReference type="SAM" id="Phobius"/>
    </source>
</evidence>
<dbReference type="Pfam" id="PF11807">
    <property type="entry name" value="UstYa"/>
    <property type="match status" value="1"/>
</dbReference>
<name>A0A8H3W1W1_9PEZI</name>
<keyword evidence="3" id="KW-1133">Transmembrane helix</keyword>
<proteinExistence type="inferred from homology"/>
<dbReference type="OrthoDB" id="3687641at2759"/>
<dbReference type="GO" id="GO:0043386">
    <property type="term" value="P:mycotoxin biosynthetic process"/>
    <property type="evidence" value="ECO:0007669"/>
    <property type="project" value="InterPro"/>
</dbReference>
<dbReference type="InterPro" id="IPR021765">
    <property type="entry name" value="UstYa-like"/>
</dbReference>
<keyword evidence="3" id="KW-0812">Transmembrane</keyword>
<evidence type="ECO:0000256" key="2">
    <source>
        <dbReference type="ARBA" id="ARBA00035112"/>
    </source>
</evidence>
<evidence type="ECO:0000313" key="4">
    <source>
        <dbReference type="EMBL" id="KAF0319648.1"/>
    </source>
</evidence>
<feature type="transmembrane region" description="Helical" evidence="3">
    <location>
        <begin position="50"/>
        <end position="74"/>
    </location>
</feature>
<sequence>MMAPSTKTLYEALNTTTRGDITDDDDNDSGDGCCCDCGCHNRRRALERRLPARTILFFALAVCTIAACAFALGVKSYLRISQPVIPLGADPWGLVPQEVGQPASWRSFYNDSRDPYWMDEDTFDNLDVIRRVVRRLKWLQNYLLSKWAATNIRANGQKTRYRDWGGRENVLPSYHGSTPTEVFGIRSFHQVHCIIVIVEDYGLRLHGEPSQWTPGHVMHCINTMRQLTQCMADATPISLVHGAEKHLGDGQQMWCRDFDGLRRWANAPERGLRYAIVSPPGAKDVYDEIWPYPGDSGPPADLW</sequence>
<dbReference type="Proteomes" id="UP000434172">
    <property type="component" value="Unassembled WGS sequence"/>
</dbReference>
<dbReference type="AlphaFoldDB" id="A0A8H3W1W1"/>
<evidence type="ECO:0000256" key="1">
    <source>
        <dbReference type="ARBA" id="ARBA00004685"/>
    </source>
</evidence>
<keyword evidence="3" id="KW-0472">Membrane</keyword>
<evidence type="ECO:0008006" key="6">
    <source>
        <dbReference type="Google" id="ProtNLM"/>
    </source>
</evidence>
<protein>
    <recommendedName>
        <fullName evidence="6">Oxidase ustYa</fullName>
    </recommendedName>
</protein>
<reference evidence="4 5" key="1">
    <citation type="submission" date="2019-12" db="EMBL/GenBank/DDBJ databases">
        <title>A genome sequence resource for the geographically widespread anthracnose pathogen Colletotrichum asianum.</title>
        <authorList>
            <person name="Meng Y."/>
        </authorList>
    </citation>
    <scope>NUCLEOTIDE SEQUENCE [LARGE SCALE GENOMIC DNA]</scope>
    <source>
        <strain evidence="4 5">ICMP 18580</strain>
    </source>
</reference>
<evidence type="ECO:0000313" key="5">
    <source>
        <dbReference type="Proteomes" id="UP000434172"/>
    </source>
</evidence>
<gene>
    <name evidence="4" type="ORF">GQ607_013128</name>
</gene>
<organism evidence="4 5">
    <name type="scientific">Colletotrichum asianum</name>
    <dbReference type="NCBI Taxonomy" id="702518"/>
    <lineage>
        <taxon>Eukaryota</taxon>
        <taxon>Fungi</taxon>
        <taxon>Dikarya</taxon>
        <taxon>Ascomycota</taxon>
        <taxon>Pezizomycotina</taxon>
        <taxon>Sordariomycetes</taxon>
        <taxon>Hypocreomycetidae</taxon>
        <taxon>Glomerellales</taxon>
        <taxon>Glomerellaceae</taxon>
        <taxon>Colletotrichum</taxon>
        <taxon>Colletotrichum gloeosporioides species complex</taxon>
    </lineage>
</organism>
<comment type="pathway">
    <text evidence="1">Mycotoxin biosynthesis.</text>
</comment>
<dbReference type="PANTHER" id="PTHR33365:SF4">
    <property type="entry name" value="CYCLOCHLOROTINE BIOSYNTHESIS PROTEIN O"/>
    <property type="match status" value="1"/>
</dbReference>
<dbReference type="PANTHER" id="PTHR33365">
    <property type="entry name" value="YALI0B05434P"/>
    <property type="match status" value="1"/>
</dbReference>